<comment type="caution">
    <text evidence="2">The sequence shown here is derived from an EMBL/GenBank/DDBJ whole genome shotgun (WGS) entry which is preliminary data.</text>
</comment>
<keyword evidence="3" id="KW-1185">Reference proteome</keyword>
<dbReference type="PANTHER" id="PTHR42924:SF3">
    <property type="entry name" value="POLYMERASE_HISTIDINOL PHOSPHATASE N-TERMINAL DOMAIN-CONTAINING PROTEIN"/>
    <property type="match status" value="1"/>
</dbReference>
<sequence>MNFDFHLHSTFSDGSTKMEDIFIKGKELDLKAISITDHDTTLGLNLEHELSKKYNIPYIPAVEFTAIEKGVKLHVLGYYIDKDSKELHEYSMKLLNYLNTKSMQQIKILQSNGIDIPESEYFKQSQGGPLYRAKLLRTLADFGYLEIKDIMVSLKKYFGPEGICHVPDDFKYNDFQSTIELIKRNNGMAVLAHPVKIKKKSEDLYYELINSNLLDGIEIYHPSVTPEVKKELEEVTKKKNLLITGGSDYHGLYNKLGTPLAGMDVPEFVYENLIYR</sequence>
<proteinExistence type="predicted"/>
<dbReference type="PANTHER" id="PTHR42924">
    <property type="entry name" value="EXONUCLEASE"/>
    <property type="match status" value="1"/>
</dbReference>
<name>A0ABS6F1X5_9CLOT</name>
<reference evidence="2 3" key="1">
    <citation type="submission" date="2021-06" db="EMBL/GenBank/DDBJ databases">
        <authorList>
            <person name="Sun Q."/>
            <person name="Li D."/>
        </authorList>
    </citation>
    <scope>NUCLEOTIDE SEQUENCE [LARGE SCALE GENOMIC DNA]</scope>
    <source>
        <strain evidence="2 3">MSJ-4</strain>
    </source>
</reference>
<dbReference type="SMART" id="SM00481">
    <property type="entry name" value="POLIIIAc"/>
    <property type="match status" value="1"/>
</dbReference>
<evidence type="ECO:0000259" key="1">
    <source>
        <dbReference type="SMART" id="SM00481"/>
    </source>
</evidence>
<gene>
    <name evidence="2" type="ORF">KQI89_12250</name>
</gene>
<evidence type="ECO:0000313" key="2">
    <source>
        <dbReference type="EMBL" id="MBU5592527.1"/>
    </source>
</evidence>
<dbReference type="InterPro" id="IPR003141">
    <property type="entry name" value="Pol/His_phosphatase_N"/>
</dbReference>
<feature type="domain" description="Polymerase/histidinol phosphatase N-terminal" evidence="1">
    <location>
        <begin position="3"/>
        <end position="68"/>
    </location>
</feature>
<dbReference type="CDD" id="cd07438">
    <property type="entry name" value="PHP_HisPPase_AMP"/>
    <property type="match status" value="1"/>
</dbReference>
<evidence type="ECO:0000313" key="3">
    <source>
        <dbReference type="Proteomes" id="UP000736583"/>
    </source>
</evidence>
<dbReference type="InterPro" id="IPR052018">
    <property type="entry name" value="PHP_domain"/>
</dbReference>
<protein>
    <submittedName>
        <fullName evidence="2">PHP domain-containing protein</fullName>
    </submittedName>
</protein>
<dbReference type="Pfam" id="PF02811">
    <property type="entry name" value="PHP"/>
    <property type="match status" value="1"/>
</dbReference>
<dbReference type="InterPro" id="IPR004013">
    <property type="entry name" value="PHP_dom"/>
</dbReference>
<organism evidence="2 3">
    <name type="scientific">Clostridium simiarum</name>
    <dbReference type="NCBI Taxonomy" id="2841506"/>
    <lineage>
        <taxon>Bacteria</taxon>
        <taxon>Bacillati</taxon>
        <taxon>Bacillota</taxon>
        <taxon>Clostridia</taxon>
        <taxon>Eubacteriales</taxon>
        <taxon>Clostridiaceae</taxon>
        <taxon>Clostridium</taxon>
    </lineage>
</organism>
<dbReference type="Proteomes" id="UP000736583">
    <property type="component" value="Unassembled WGS sequence"/>
</dbReference>
<accession>A0ABS6F1X5</accession>
<dbReference type="RefSeq" id="WP_216457301.1">
    <property type="nucleotide sequence ID" value="NZ_JAHLQL010000004.1"/>
</dbReference>
<dbReference type="EMBL" id="JAHLQL010000004">
    <property type="protein sequence ID" value="MBU5592527.1"/>
    <property type="molecule type" value="Genomic_DNA"/>
</dbReference>